<dbReference type="OrthoDB" id="6512568at2759"/>
<keyword evidence="2 6" id="KW-0812">Transmembrane</keyword>
<evidence type="ECO:0000313" key="8">
    <source>
        <dbReference type="Proteomes" id="UP000821853"/>
    </source>
</evidence>
<dbReference type="GO" id="GO:0016020">
    <property type="term" value="C:membrane"/>
    <property type="evidence" value="ECO:0007669"/>
    <property type="project" value="UniProtKB-SubCell"/>
</dbReference>
<keyword evidence="3 6" id="KW-1133">Transmembrane helix</keyword>
<name>A0A9J6GI38_HAELO</name>
<dbReference type="PANTHER" id="PTHR24064">
    <property type="entry name" value="SOLUTE CARRIER FAMILY 22 MEMBER"/>
    <property type="match status" value="1"/>
</dbReference>
<feature type="transmembrane region" description="Helical" evidence="6">
    <location>
        <begin position="453"/>
        <end position="473"/>
    </location>
</feature>
<dbReference type="Proteomes" id="UP000821853">
    <property type="component" value="Unassembled WGS sequence"/>
</dbReference>
<evidence type="ECO:0000256" key="2">
    <source>
        <dbReference type="ARBA" id="ARBA00022692"/>
    </source>
</evidence>
<protein>
    <recommendedName>
        <fullName evidence="9">Organic cation/carnitine transporter</fullName>
    </recommendedName>
</protein>
<feature type="transmembrane region" description="Helical" evidence="6">
    <location>
        <begin position="278"/>
        <end position="298"/>
    </location>
</feature>
<feature type="transmembrane region" description="Helical" evidence="6">
    <location>
        <begin position="426"/>
        <end position="447"/>
    </location>
</feature>
<dbReference type="OMA" id="WWSELAF"/>
<evidence type="ECO:0000256" key="1">
    <source>
        <dbReference type="ARBA" id="ARBA00004141"/>
    </source>
</evidence>
<evidence type="ECO:0000313" key="7">
    <source>
        <dbReference type="EMBL" id="KAH9378158.1"/>
    </source>
</evidence>
<feature type="transmembrane region" description="Helical" evidence="6">
    <location>
        <begin position="217"/>
        <end position="240"/>
    </location>
</feature>
<feature type="region of interest" description="Disordered" evidence="5">
    <location>
        <begin position="636"/>
        <end position="673"/>
    </location>
</feature>
<evidence type="ECO:0008006" key="9">
    <source>
        <dbReference type="Google" id="ProtNLM"/>
    </source>
</evidence>
<feature type="transmembrane region" description="Helical" evidence="6">
    <location>
        <begin position="514"/>
        <end position="535"/>
    </location>
</feature>
<dbReference type="InterPro" id="IPR005828">
    <property type="entry name" value="MFS_sugar_transport-like"/>
</dbReference>
<dbReference type="GO" id="GO:0022857">
    <property type="term" value="F:transmembrane transporter activity"/>
    <property type="evidence" value="ECO:0007669"/>
    <property type="project" value="InterPro"/>
</dbReference>
<dbReference type="EMBL" id="JABSTR010000008">
    <property type="protein sequence ID" value="KAH9378158.1"/>
    <property type="molecule type" value="Genomic_DNA"/>
</dbReference>
<evidence type="ECO:0000256" key="5">
    <source>
        <dbReference type="SAM" id="MobiDB-lite"/>
    </source>
</evidence>
<dbReference type="Gene3D" id="1.20.1250.20">
    <property type="entry name" value="MFS general substrate transporter like domains"/>
    <property type="match status" value="1"/>
</dbReference>
<proteinExistence type="predicted"/>
<keyword evidence="4 6" id="KW-0472">Membrane</keyword>
<dbReference type="AlphaFoldDB" id="A0A9J6GI38"/>
<feature type="region of interest" description="Disordered" evidence="5">
    <location>
        <begin position="602"/>
        <end position="623"/>
    </location>
</feature>
<accession>A0A9J6GI38</accession>
<dbReference type="Pfam" id="PF00083">
    <property type="entry name" value="Sugar_tr"/>
    <property type="match status" value="1"/>
</dbReference>
<sequence length="673" mass="73417">MKCILNIDTGFCTSSTCRCFDWMVGWLAGCKEEGMEEEAAEEERASCVFAALAQQEAALDSGLAQRKKQASIRTVQHPGMLKLLFPDHLIPPIDVQTSDGFDCGDAYGHGYFQGRNILITVVFVWLMHSHTLAFPLVSGDLDHWCKQPEGLNISAAEWKAMAVPLEDDGGYSQCTVYAEPGDPNDTRVKTCDQWDYDTELVHSSIVSSWNMVCGRSWRISMCNAVFMAGAVSFLAVSGYIADAKGRKPVARIIGMVLVVSTLGCCFPASYMVYVCNRFFISGSSSVLSTLGLVLLHELSADEHRAVHVAGSFLVGLTFGDVVFNTIKQVERLDWVTRQLILVAPTLLLPPAFIVMVESPRWLVAARRLEDALRVMVSAARANDFPADGVTRILKVAEYRLHNAPVVGGAAQADGVPTAEIVQRRAAIMFVSSFSVLFFYYSVVLTSANSGVKWLWWSELAFTVVACLLLRWLFKRITRVRLLAGAYLLAGTSSSLVSLASFFDRGPTGTVVHSSALVLAWGSAVVAVAAHFPYCLELFPTPVRAAGMCLSSASSRLGGVFASLMYLLHGEGREDLLFALTAIAVYGSAGAFRWLPPEASDRADSTRESHAASDAQSLVSDSKRRLVDEMKRTLEQPVSYSRISKKRQSTVSKSSLEKSVAVNSRSCTPDGRAR</sequence>
<feature type="transmembrane region" description="Helical" evidence="6">
    <location>
        <begin position="338"/>
        <end position="356"/>
    </location>
</feature>
<dbReference type="VEuPathDB" id="VectorBase:HLOH_047342"/>
<evidence type="ECO:0000256" key="3">
    <source>
        <dbReference type="ARBA" id="ARBA00022989"/>
    </source>
</evidence>
<comment type="caution">
    <text evidence="7">The sequence shown here is derived from an EMBL/GenBank/DDBJ whole genome shotgun (WGS) entry which is preliminary data.</text>
</comment>
<dbReference type="InterPro" id="IPR036259">
    <property type="entry name" value="MFS_trans_sf"/>
</dbReference>
<gene>
    <name evidence="7" type="ORF">HPB48_011938</name>
</gene>
<keyword evidence="8" id="KW-1185">Reference proteome</keyword>
<reference evidence="7 8" key="1">
    <citation type="journal article" date="2020" name="Cell">
        <title>Large-Scale Comparative Analyses of Tick Genomes Elucidate Their Genetic Diversity and Vector Capacities.</title>
        <authorList>
            <consortium name="Tick Genome and Microbiome Consortium (TIGMIC)"/>
            <person name="Jia N."/>
            <person name="Wang J."/>
            <person name="Shi W."/>
            <person name="Du L."/>
            <person name="Sun Y."/>
            <person name="Zhan W."/>
            <person name="Jiang J.F."/>
            <person name="Wang Q."/>
            <person name="Zhang B."/>
            <person name="Ji P."/>
            <person name="Bell-Sakyi L."/>
            <person name="Cui X.M."/>
            <person name="Yuan T.T."/>
            <person name="Jiang B.G."/>
            <person name="Yang W.F."/>
            <person name="Lam T.T."/>
            <person name="Chang Q.C."/>
            <person name="Ding S.J."/>
            <person name="Wang X.J."/>
            <person name="Zhu J.G."/>
            <person name="Ruan X.D."/>
            <person name="Zhao L."/>
            <person name="Wei J.T."/>
            <person name="Ye R.Z."/>
            <person name="Que T.C."/>
            <person name="Du C.H."/>
            <person name="Zhou Y.H."/>
            <person name="Cheng J.X."/>
            <person name="Dai P.F."/>
            <person name="Guo W.B."/>
            <person name="Han X.H."/>
            <person name="Huang E.J."/>
            <person name="Li L.F."/>
            <person name="Wei W."/>
            <person name="Gao Y.C."/>
            <person name="Liu J.Z."/>
            <person name="Shao H.Z."/>
            <person name="Wang X."/>
            <person name="Wang C.C."/>
            <person name="Yang T.C."/>
            <person name="Huo Q.B."/>
            <person name="Li W."/>
            <person name="Chen H.Y."/>
            <person name="Chen S.E."/>
            <person name="Zhou L.G."/>
            <person name="Ni X.B."/>
            <person name="Tian J.H."/>
            <person name="Sheng Y."/>
            <person name="Liu T."/>
            <person name="Pan Y.S."/>
            <person name="Xia L.Y."/>
            <person name="Li J."/>
            <person name="Zhao F."/>
            <person name="Cao W.C."/>
        </authorList>
    </citation>
    <scope>NUCLEOTIDE SEQUENCE [LARGE SCALE GENOMIC DNA]</scope>
    <source>
        <strain evidence="7">HaeL-2018</strain>
    </source>
</reference>
<feature type="transmembrane region" description="Helical" evidence="6">
    <location>
        <begin position="485"/>
        <end position="502"/>
    </location>
</feature>
<evidence type="ECO:0000256" key="4">
    <source>
        <dbReference type="ARBA" id="ARBA00023136"/>
    </source>
</evidence>
<feature type="transmembrane region" description="Helical" evidence="6">
    <location>
        <begin position="252"/>
        <end position="272"/>
    </location>
</feature>
<organism evidence="7 8">
    <name type="scientific">Haemaphysalis longicornis</name>
    <name type="common">Bush tick</name>
    <dbReference type="NCBI Taxonomy" id="44386"/>
    <lineage>
        <taxon>Eukaryota</taxon>
        <taxon>Metazoa</taxon>
        <taxon>Ecdysozoa</taxon>
        <taxon>Arthropoda</taxon>
        <taxon>Chelicerata</taxon>
        <taxon>Arachnida</taxon>
        <taxon>Acari</taxon>
        <taxon>Parasitiformes</taxon>
        <taxon>Ixodida</taxon>
        <taxon>Ixodoidea</taxon>
        <taxon>Ixodidae</taxon>
        <taxon>Haemaphysalinae</taxon>
        <taxon>Haemaphysalis</taxon>
    </lineage>
</organism>
<dbReference type="SUPFAM" id="SSF103473">
    <property type="entry name" value="MFS general substrate transporter"/>
    <property type="match status" value="1"/>
</dbReference>
<comment type="subcellular location">
    <subcellularLocation>
        <location evidence="1">Membrane</location>
        <topology evidence="1">Multi-pass membrane protein</topology>
    </subcellularLocation>
</comment>
<evidence type="ECO:0000256" key="6">
    <source>
        <dbReference type="SAM" id="Phobius"/>
    </source>
</evidence>